<dbReference type="OrthoDB" id="9788869at2"/>
<evidence type="ECO:0000259" key="3">
    <source>
        <dbReference type="SMART" id="SM01119"/>
    </source>
</evidence>
<dbReference type="Pfam" id="PF01168">
    <property type="entry name" value="Ala_racemase_N"/>
    <property type="match status" value="1"/>
</dbReference>
<feature type="domain" description="D-serine dehydratase-like" evidence="3">
    <location>
        <begin position="261"/>
        <end position="350"/>
    </location>
</feature>
<dbReference type="GO" id="GO:0008721">
    <property type="term" value="F:D-serine ammonia-lyase activity"/>
    <property type="evidence" value="ECO:0007669"/>
    <property type="project" value="TreeGrafter"/>
</dbReference>
<accession>A0A3E1NNG0</accession>
<keyword evidence="5" id="KW-1185">Reference proteome</keyword>
<dbReference type="CDD" id="cd06821">
    <property type="entry name" value="PLPDE_III_D-TA"/>
    <property type="match status" value="1"/>
</dbReference>
<reference evidence="4 5" key="1">
    <citation type="submission" date="2018-08" db="EMBL/GenBank/DDBJ databases">
        <title>Chitinophagaceae sp. K23C18032701, a novel bacterium isolated from forest soil.</title>
        <authorList>
            <person name="Wang C."/>
        </authorList>
    </citation>
    <scope>NUCLEOTIDE SEQUENCE [LARGE SCALE GENOMIC DNA]</scope>
    <source>
        <strain evidence="4 5">K23C18032701</strain>
    </source>
</reference>
<dbReference type="PANTHER" id="PTHR28004:SF2">
    <property type="entry name" value="D-SERINE DEHYDRATASE"/>
    <property type="match status" value="1"/>
</dbReference>
<comment type="similarity">
    <text evidence="1">Belongs to the DSD1 family.</text>
</comment>
<name>A0A3E1NNG0_9BACT</name>
<dbReference type="InterPro" id="IPR029066">
    <property type="entry name" value="PLP-binding_barrel"/>
</dbReference>
<dbReference type="GO" id="GO:0036088">
    <property type="term" value="P:D-serine catabolic process"/>
    <property type="evidence" value="ECO:0007669"/>
    <property type="project" value="TreeGrafter"/>
</dbReference>
<dbReference type="SMART" id="SM01119">
    <property type="entry name" value="D-ser_dehydrat"/>
    <property type="match status" value="1"/>
</dbReference>
<sequence>MQQQWFHISNIDTIDSPALAFYPARISENIRTAITMAGDVQRLRPHVKTNKTAEVCSMMLQQGITRFKCATIREAAMLAQVQAPDVLLAYQPVGPKIQRLLQLVKEYPHTTFSCVTDNEAQARAIAAVFEQAGSSIGIYIDLNVGMNRTGIVPGEAALQLYTLCRTLPGLHIKGLHAYDGQIHDATEEARKTQADTGFAPVANMMEAIQQQTGKRPAVIAGGSPSFEAHIAREQVELSPGTFVFWDKGYAQMMPDQRFHYAALVLTRVISIVNKELLTLDLGHKAIAPEMPQPRVYFLNHPGATIVAQSEEHLVVQVPDTSVHSIGDVWYGVPHHVCPTVSMYDEAQVIENHTAVQTWKITARGR</sequence>
<dbReference type="InterPro" id="IPR001608">
    <property type="entry name" value="Ala_racemase_N"/>
</dbReference>
<dbReference type="PANTHER" id="PTHR28004">
    <property type="entry name" value="ZGC:162816-RELATED"/>
    <property type="match status" value="1"/>
</dbReference>
<evidence type="ECO:0000313" key="5">
    <source>
        <dbReference type="Proteomes" id="UP000261284"/>
    </source>
</evidence>
<dbReference type="Gene3D" id="2.40.37.20">
    <property type="entry name" value="D-serine dehydratase-like domain"/>
    <property type="match status" value="1"/>
</dbReference>
<dbReference type="Gene3D" id="3.20.20.10">
    <property type="entry name" value="Alanine racemase"/>
    <property type="match status" value="1"/>
</dbReference>
<dbReference type="RefSeq" id="WP_116845210.1">
    <property type="nucleotide sequence ID" value="NZ_QTJU01000001.1"/>
</dbReference>
<proteinExistence type="inferred from homology"/>
<protein>
    <submittedName>
        <fullName evidence="4">D-TA family PLP-dependent enzyme</fullName>
    </submittedName>
</protein>
<evidence type="ECO:0000256" key="1">
    <source>
        <dbReference type="ARBA" id="ARBA00005323"/>
    </source>
</evidence>
<dbReference type="EMBL" id="QTJU01000001">
    <property type="protein sequence ID" value="RFM29453.1"/>
    <property type="molecule type" value="Genomic_DNA"/>
</dbReference>
<dbReference type="SUPFAM" id="SSF51419">
    <property type="entry name" value="PLP-binding barrel"/>
    <property type="match status" value="1"/>
</dbReference>
<dbReference type="Pfam" id="PF14031">
    <property type="entry name" value="D-ser_dehydrat"/>
    <property type="match status" value="1"/>
</dbReference>
<keyword evidence="2" id="KW-0456">Lyase</keyword>
<evidence type="ECO:0000313" key="4">
    <source>
        <dbReference type="EMBL" id="RFM29453.1"/>
    </source>
</evidence>
<dbReference type="Proteomes" id="UP000261284">
    <property type="component" value="Unassembled WGS sequence"/>
</dbReference>
<dbReference type="InterPro" id="IPR051466">
    <property type="entry name" value="D-amino_acid_metab_enzyme"/>
</dbReference>
<organism evidence="4 5">
    <name type="scientific">Deminuibacter soli</name>
    <dbReference type="NCBI Taxonomy" id="2291815"/>
    <lineage>
        <taxon>Bacteria</taxon>
        <taxon>Pseudomonadati</taxon>
        <taxon>Bacteroidota</taxon>
        <taxon>Chitinophagia</taxon>
        <taxon>Chitinophagales</taxon>
        <taxon>Chitinophagaceae</taxon>
        <taxon>Deminuibacter</taxon>
    </lineage>
</organism>
<comment type="caution">
    <text evidence="4">The sequence shown here is derived from an EMBL/GenBank/DDBJ whole genome shotgun (WGS) entry which is preliminary data.</text>
</comment>
<dbReference type="InterPro" id="IPR042208">
    <property type="entry name" value="D-ser_dehydrat-like_sf"/>
</dbReference>
<evidence type="ECO:0000256" key="2">
    <source>
        <dbReference type="ARBA" id="ARBA00023239"/>
    </source>
</evidence>
<dbReference type="AlphaFoldDB" id="A0A3E1NNG0"/>
<dbReference type="InterPro" id="IPR026956">
    <property type="entry name" value="D-ser_dehydrat-like_dom"/>
</dbReference>
<gene>
    <name evidence="4" type="ORF">DXN05_00240</name>
</gene>